<sequence length="303" mass="34166">MSQMVRGRSGIEKRRAKYAYLFIAPWVAGLLLFYAYPLFGSIYYSFTNYNVVSETTWVGLANYHELMKDPLFWTGIQNTLIYAAFEVPLSVVVGVLLALLLNLEIKGRGIFRTVFFLPTLVPVVATSIIWEWLLNPQFGLVNSNLELLGIKGPGWLGDPTWSKPSLILMSVWGIGNAMIIYLAGLQDISKDYYEAAEIDGAGAVNKAWRITLPLLTPVIFFNVVMGIINALQVFTLPYAVTYGTGKPADSLLFYSMYLYNNAFLYMKMGFASAMAWIMFVIIITITLWVFKSSSKWVYYQGDD</sequence>
<keyword evidence="10" id="KW-1185">Reference proteome</keyword>
<name>A0A4Q9DPJ8_9BACL</name>
<dbReference type="GO" id="GO:0005886">
    <property type="term" value="C:plasma membrane"/>
    <property type="evidence" value="ECO:0007669"/>
    <property type="project" value="UniProtKB-SubCell"/>
</dbReference>
<evidence type="ECO:0000256" key="2">
    <source>
        <dbReference type="ARBA" id="ARBA00022448"/>
    </source>
</evidence>
<dbReference type="OrthoDB" id="9788108at2"/>
<dbReference type="PANTHER" id="PTHR30193">
    <property type="entry name" value="ABC TRANSPORTER PERMEASE PROTEIN"/>
    <property type="match status" value="1"/>
</dbReference>
<dbReference type="SUPFAM" id="SSF161098">
    <property type="entry name" value="MetI-like"/>
    <property type="match status" value="1"/>
</dbReference>
<feature type="transmembrane region" description="Helical" evidence="7">
    <location>
        <begin position="20"/>
        <end position="39"/>
    </location>
</feature>
<feature type="transmembrane region" description="Helical" evidence="7">
    <location>
        <begin position="80"/>
        <end position="101"/>
    </location>
</feature>
<dbReference type="AlphaFoldDB" id="A0A4Q9DPJ8"/>
<feature type="domain" description="ABC transmembrane type-1" evidence="8">
    <location>
        <begin position="76"/>
        <end position="289"/>
    </location>
</feature>
<dbReference type="InterPro" id="IPR051393">
    <property type="entry name" value="ABC_transporter_permease"/>
</dbReference>
<feature type="transmembrane region" description="Helical" evidence="7">
    <location>
        <begin position="219"/>
        <end position="242"/>
    </location>
</feature>
<evidence type="ECO:0000256" key="1">
    <source>
        <dbReference type="ARBA" id="ARBA00004651"/>
    </source>
</evidence>
<dbReference type="GO" id="GO:0055085">
    <property type="term" value="P:transmembrane transport"/>
    <property type="evidence" value="ECO:0007669"/>
    <property type="project" value="InterPro"/>
</dbReference>
<feature type="transmembrane region" description="Helical" evidence="7">
    <location>
        <begin position="165"/>
        <end position="184"/>
    </location>
</feature>
<proteinExistence type="inferred from homology"/>
<evidence type="ECO:0000256" key="3">
    <source>
        <dbReference type="ARBA" id="ARBA00022475"/>
    </source>
</evidence>
<keyword evidence="2 7" id="KW-0813">Transport</keyword>
<dbReference type="InterPro" id="IPR035906">
    <property type="entry name" value="MetI-like_sf"/>
</dbReference>
<evidence type="ECO:0000313" key="10">
    <source>
        <dbReference type="Proteomes" id="UP000293142"/>
    </source>
</evidence>
<dbReference type="PANTHER" id="PTHR30193:SF1">
    <property type="entry name" value="ABC TRANSPORTER PERMEASE PROTEIN YESP-RELATED"/>
    <property type="match status" value="1"/>
</dbReference>
<protein>
    <submittedName>
        <fullName evidence="9">Sugar ABC transporter permease</fullName>
    </submittedName>
</protein>
<organism evidence="9 10">
    <name type="scientific">Paenibacillus thalictri</name>
    <dbReference type="NCBI Taxonomy" id="2527873"/>
    <lineage>
        <taxon>Bacteria</taxon>
        <taxon>Bacillati</taxon>
        <taxon>Bacillota</taxon>
        <taxon>Bacilli</taxon>
        <taxon>Bacillales</taxon>
        <taxon>Paenibacillaceae</taxon>
        <taxon>Paenibacillus</taxon>
    </lineage>
</organism>
<comment type="caution">
    <text evidence="9">The sequence shown here is derived from an EMBL/GenBank/DDBJ whole genome shotgun (WGS) entry which is preliminary data.</text>
</comment>
<evidence type="ECO:0000256" key="7">
    <source>
        <dbReference type="RuleBase" id="RU363032"/>
    </source>
</evidence>
<dbReference type="CDD" id="cd06261">
    <property type="entry name" value="TM_PBP2"/>
    <property type="match status" value="1"/>
</dbReference>
<evidence type="ECO:0000256" key="5">
    <source>
        <dbReference type="ARBA" id="ARBA00022989"/>
    </source>
</evidence>
<comment type="similarity">
    <text evidence="7">Belongs to the binding-protein-dependent transport system permease family.</text>
</comment>
<keyword evidence="4 7" id="KW-0812">Transmembrane</keyword>
<dbReference type="SUPFAM" id="SSF160964">
    <property type="entry name" value="MalF N-terminal region-like"/>
    <property type="match status" value="1"/>
</dbReference>
<dbReference type="Pfam" id="PF00528">
    <property type="entry name" value="BPD_transp_1"/>
    <property type="match status" value="1"/>
</dbReference>
<keyword evidence="5 7" id="KW-1133">Transmembrane helix</keyword>
<dbReference type="EMBL" id="SIRE01000018">
    <property type="protein sequence ID" value="TBL75148.1"/>
    <property type="molecule type" value="Genomic_DNA"/>
</dbReference>
<feature type="transmembrane region" description="Helical" evidence="7">
    <location>
        <begin position="262"/>
        <end position="290"/>
    </location>
</feature>
<accession>A0A4Q9DPJ8</accession>
<evidence type="ECO:0000313" key="9">
    <source>
        <dbReference type="EMBL" id="TBL75148.1"/>
    </source>
</evidence>
<dbReference type="Proteomes" id="UP000293142">
    <property type="component" value="Unassembled WGS sequence"/>
</dbReference>
<evidence type="ECO:0000259" key="8">
    <source>
        <dbReference type="PROSITE" id="PS50928"/>
    </source>
</evidence>
<keyword evidence="3" id="KW-1003">Cell membrane</keyword>
<feature type="transmembrane region" description="Helical" evidence="7">
    <location>
        <begin position="113"/>
        <end position="133"/>
    </location>
</feature>
<dbReference type="Gene3D" id="1.10.3720.10">
    <property type="entry name" value="MetI-like"/>
    <property type="match status" value="1"/>
</dbReference>
<dbReference type="RefSeq" id="WP_131016044.1">
    <property type="nucleotide sequence ID" value="NZ_SIRE01000018.1"/>
</dbReference>
<gene>
    <name evidence="9" type="ORF">EYB31_24405</name>
</gene>
<evidence type="ECO:0000256" key="4">
    <source>
        <dbReference type="ARBA" id="ARBA00022692"/>
    </source>
</evidence>
<comment type="subcellular location">
    <subcellularLocation>
        <location evidence="1 7">Cell membrane</location>
        <topology evidence="1 7">Multi-pass membrane protein</topology>
    </subcellularLocation>
</comment>
<keyword evidence="6 7" id="KW-0472">Membrane</keyword>
<reference evidence="9 10" key="1">
    <citation type="submission" date="2019-02" db="EMBL/GenBank/DDBJ databases">
        <title>Paenibacillus sp. nov., isolated from surface-sterilized tissue of Thalictrum simplex L.</title>
        <authorList>
            <person name="Tuo L."/>
        </authorList>
    </citation>
    <scope>NUCLEOTIDE SEQUENCE [LARGE SCALE GENOMIC DNA]</scope>
    <source>
        <strain evidence="9 10">N2SHLJ1</strain>
    </source>
</reference>
<dbReference type="InterPro" id="IPR000515">
    <property type="entry name" value="MetI-like"/>
</dbReference>
<evidence type="ECO:0000256" key="6">
    <source>
        <dbReference type="ARBA" id="ARBA00023136"/>
    </source>
</evidence>
<dbReference type="PROSITE" id="PS50928">
    <property type="entry name" value="ABC_TM1"/>
    <property type="match status" value="1"/>
</dbReference>